<evidence type="ECO:0000256" key="5">
    <source>
        <dbReference type="ARBA" id="ARBA00022618"/>
    </source>
</evidence>
<feature type="region of interest" description="Disordered" evidence="10">
    <location>
        <begin position="86"/>
        <end position="160"/>
    </location>
</feature>
<feature type="coiled-coil region" evidence="9">
    <location>
        <begin position="31"/>
        <end position="65"/>
    </location>
</feature>
<keyword evidence="6 9" id="KW-0175">Coiled coil</keyword>
<dbReference type="Gene3D" id="6.10.250.660">
    <property type="match status" value="1"/>
</dbReference>
<dbReference type="InterPro" id="IPR019933">
    <property type="entry name" value="DivIVA_domain"/>
</dbReference>
<evidence type="ECO:0000313" key="11">
    <source>
        <dbReference type="EMBL" id="GAA3051732.1"/>
    </source>
</evidence>
<evidence type="ECO:0000256" key="9">
    <source>
        <dbReference type="SAM" id="Coils"/>
    </source>
</evidence>
<dbReference type="Proteomes" id="UP001500236">
    <property type="component" value="Unassembled WGS sequence"/>
</dbReference>
<proteinExistence type="inferred from homology"/>
<evidence type="ECO:0000256" key="8">
    <source>
        <dbReference type="ARBA" id="ARBA00031737"/>
    </source>
</evidence>
<comment type="subcellular location">
    <subcellularLocation>
        <location evidence="1">Cytoplasm</location>
    </subcellularLocation>
</comment>
<accession>A0ABP6LMG2</accession>
<dbReference type="Pfam" id="PF05103">
    <property type="entry name" value="DivIVA"/>
    <property type="match status" value="1"/>
</dbReference>
<comment type="caution">
    <text evidence="11">The sequence shown here is derived from an EMBL/GenBank/DDBJ whole genome shotgun (WGS) entry which is preliminary data.</text>
</comment>
<evidence type="ECO:0000256" key="10">
    <source>
        <dbReference type="SAM" id="MobiDB-lite"/>
    </source>
</evidence>
<keyword evidence="7" id="KW-0131">Cell cycle</keyword>
<comment type="similarity">
    <text evidence="2">Belongs to the DivIVA family.</text>
</comment>
<evidence type="ECO:0000256" key="3">
    <source>
        <dbReference type="ARBA" id="ARBA00018787"/>
    </source>
</evidence>
<keyword evidence="5" id="KW-0132">Cell division</keyword>
<evidence type="ECO:0000256" key="7">
    <source>
        <dbReference type="ARBA" id="ARBA00023306"/>
    </source>
</evidence>
<keyword evidence="4" id="KW-0963">Cytoplasm</keyword>
<protein>
    <recommendedName>
        <fullName evidence="3">Cell wall synthesis protein Wag31</fullName>
    </recommendedName>
    <alternativeName>
        <fullName evidence="8">Antigen 84</fullName>
    </alternativeName>
</protein>
<reference evidence="12" key="1">
    <citation type="journal article" date="2019" name="Int. J. Syst. Evol. Microbiol.">
        <title>The Global Catalogue of Microorganisms (GCM) 10K type strain sequencing project: providing services to taxonomists for standard genome sequencing and annotation.</title>
        <authorList>
            <consortium name="The Broad Institute Genomics Platform"/>
            <consortium name="The Broad Institute Genome Sequencing Center for Infectious Disease"/>
            <person name="Wu L."/>
            <person name="Ma J."/>
        </authorList>
    </citation>
    <scope>NUCLEOTIDE SEQUENCE [LARGE SCALE GENOMIC DNA]</scope>
    <source>
        <strain evidence="12">JCM 14309</strain>
    </source>
</reference>
<dbReference type="PANTHER" id="PTHR35794:SF2">
    <property type="entry name" value="CELL DIVISION PROTEIN DIVIVA"/>
    <property type="match status" value="1"/>
</dbReference>
<evidence type="ECO:0000313" key="12">
    <source>
        <dbReference type="Proteomes" id="UP001500236"/>
    </source>
</evidence>
<keyword evidence="12" id="KW-1185">Reference proteome</keyword>
<organism evidence="11 12">
    <name type="scientific">Nesterenkonia aethiopica</name>
    <dbReference type="NCBI Taxonomy" id="269144"/>
    <lineage>
        <taxon>Bacteria</taxon>
        <taxon>Bacillati</taxon>
        <taxon>Actinomycetota</taxon>
        <taxon>Actinomycetes</taxon>
        <taxon>Micrococcales</taxon>
        <taxon>Micrococcaceae</taxon>
        <taxon>Nesterenkonia</taxon>
    </lineage>
</organism>
<evidence type="ECO:0000256" key="6">
    <source>
        <dbReference type="ARBA" id="ARBA00023054"/>
    </source>
</evidence>
<dbReference type="EMBL" id="BAAAVT010000001">
    <property type="protein sequence ID" value="GAA3051732.1"/>
    <property type="molecule type" value="Genomic_DNA"/>
</dbReference>
<evidence type="ECO:0000256" key="1">
    <source>
        <dbReference type="ARBA" id="ARBA00004496"/>
    </source>
</evidence>
<evidence type="ECO:0000256" key="2">
    <source>
        <dbReference type="ARBA" id="ARBA00009008"/>
    </source>
</evidence>
<evidence type="ECO:0000256" key="4">
    <source>
        <dbReference type="ARBA" id="ARBA00022490"/>
    </source>
</evidence>
<dbReference type="PANTHER" id="PTHR35794">
    <property type="entry name" value="CELL DIVISION PROTEIN DIVIVA"/>
    <property type="match status" value="1"/>
</dbReference>
<dbReference type="InterPro" id="IPR007793">
    <property type="entry name" value="DivIVA_fam"/>
</dbReference>
<feature type="compositionally biased region" description="Acidic residues" evidence="10">
    <location>
        <begin position="95"/>
        <end position="120"/>
    </location>
</feature>
<dbReference type="RefSeq" id="WP_344683430.1">
    <property type="nucleotide sequence ID" value="NZ_BAAAVT010000001.1"/>
</dbReference>
<sequence length="356" mass="39085">MALTPDDLLNKEFPETKFRPGYEKDAVDDFLDDVVVEFRRLIQENEDLKAQVAALEEQLEEHPANLEPDELKDAGLSGYAGTAAEVTGTFAPITEDSEAEAEVEPEASEETDAPESEEQPEAPSAQDSAVTAYPEYPLGTRPAQPAPEVQTVDESGADADGVASTATGVLAMAQKLHDQYVAEGEQTRAAYIAEGEQTRAAYIAEGEQTRAAYISEGEETRAAYISEGETTREQYITEGEQTRAAYIAEGETTRDQYIAEGEKTRAEYIAEAERKRAEIVTEAETRAENMIEEAELTSSRTLAVLERKKADLETKVSELTSFERDYRARLKDYIEGQLADLNSRGSIEKEATGAEL</sequence>
<name>A0ABP6LMG2_9MICC</name>
<dbReference type="NCBIfam" id="TIGR03544">
    <property type="entry name" value="DivI1A_domain"/>
    <property type="match status" value="1"/>
</dbReference>
<gene>
    <name evidence="11" type="ORF">GCM10010529_02300</name>
</gene>